<dbReference type="EMBL" id="WWBZ02000062">
    <property type="protein sequence ID" value="KAF4302900.1"/>
    <property type="molecule type" value="Genomic_DNA"/>
</dbReference>
<feature type="compositionally biased region" description="Low complexity" evidence="1">
    <location>
        <begin position="34"/>
        <end position="48"/>
    </location>
</feature>
<dbReference type="GO" id="GO:0070042">
    <property type="term" value="F:rRNA (uridine-N3-)-methyltransferase activity"/>
    <property type="evidence" value="ECO:0007669"/>
    <property type="project" value="InterPro"/>
</dbReference>
<gene>
    <name evidence="3" type="ORF">GTA08_BOTSDO08851</name>
</gene>
<keyword evidence="4" id="KW-1185">Reference proteome</keyword>
<dbReference type="AlphaFoldDB" id="A0A8H4IK55"/>
<protein>
    <recommendedName>
        <fullName evidence="2">25S rRNA (uridine-N(3))-methyltransferase BMT5-like domain-containing protein</fullName>
    </recommendedName>
</protein>
<accession>A0A8H4IK55</accession>
<feature type="domain" description="25S rRNA (uridine-N(3))-methyltransferase BMT5-like" evidence="2">
    <location>
        <begin position="97"/>
        <end position="287"/>
    </location>
</feature>
<sequence length="343" mass="37535">MTRRKSKPWLEKGRANRLASTPGAGTKRARGGNAQQAPHKQSQNQQQPPKKKQKAATPPSDTKAPPTKQTTQQQPQSEPPRPQQEAYIPFDPNERILLVGDGDLSFARSIVEHHGAADVLATCYDDRDTLLQKYPQAADNIAYLEGEGQRVVCDVNATKLGACKEVKKGALSDGLVETEAGGAKTSGWDRIIFNFPHVGGKSTDVNRQVRYNQELLVSFFTSALPHLSPAPAPSSPISPNPTILVTLFEGEPYTLWNVKDLARHVGLRVQRSFRFRADAYPGYKHARTLGNVEGERGGKWRGEEREARTFIFEAGDAARTSQNDGGIGAGKKRKKGGEDSDSD</sequence>
<feature type="region of interest" description="Disordered" evidence="1">
    <location>
        <begin position="1"/>
        <end position="87"/>
    </location>
</feature>
<dbReference type="InterPro" id="IPR019446">
    <property type="entry name" value="BMT5-like"/>
</dbReference>
<dbReference type="PANTHER" id="PTHR11538:SF26">
    <property type="entry name" value="FERREDOXIN-FOLD ANTICODON-BINDING DOMAIN-CONTAINING PROTEIN 1"/>
    <property type="match status" value="1"/>
</dbReference>
<dbReference type="OrthoDB" id="273345at2759"/>
<organism evidence="3 4">
    <name type="scientific">Botryosphaeria dothidea</name>
    <dbReference type="NCBI Taxonomy" id="55169"/>
    <lineage>
        <taxon>Eukaryota</taxon>
        <taxon>Fungi</taxon>
        <taxon>Dikarya</taxon>
        <taxon>Ascomycota</taxon>
        <taxon>Pezizomycotina</taxon>
        <taxon>Dothideomycetes</taxon>
        <taxon>Dothideomycetes incertae sedis</taxon>
        <taxon>Botryosphaeriales</taxon>
        <taxon>Botryosphaeriaceae</taxon>
        <taxon>Botryosphaeria</taxon>
    </lineage>
</organism>
<dbReference type="GO" id="GO:0070475">
    <property type="term" value="P:rRNA base methylation"/>
    <property type="evidence" value="ECO:0007669"/>
    <property type="project" value="InterPro"/>
</dbReference>
<evidence type="ECO:0000259" key="2">
    <source>
        <dbReference type="Pfam" id="PF10354"/>
    </source>
</evidence>
<reference evidence="3" key="1">
    <citation type="submission" date="2020-04" db="EMBL/GenBank/DDBJ databases">
        <title>Genome Assembly and Annotation of Botryosphaeria dothidea sdau 11-99, a Latent Pathogen of Apple Fruit Ring Rot in China.</title>
        <authorList>
            <person name="Yu C."/>
            <person name="Diao Y."/>
            <person name="Lu Q."/>
            <person name="Zhao J."/>
            <person name="Cui S."/>
            <person name="Peng C."/>
            <person name="He B."/>
            <person name="Liu H."/>
        </authorList>
    </citation>
    <scope>NUCLEOTIDE SEQUENCE [LARGE SCALE GENOMIC DNA]</scope>
    <source>
        <strain evidence="3">Sdau11-99</strain>
    </source>
</reference>
<dbReference type="Pfam" id="PF10354">
    <property type="entry name" value="BMT5-like"/>
    <property type="match status" value="1"/>
</dbReference>
<evidence type="ECO:0000313" key="4">
    <source>
        <dbReference type="Proteomes" id="UP000572817"/>
    </source>
</evidence>
<evidence type="ECO:0000313" key="3">
    <source>
        <dbReference type="EMBL" id="KAF4302900.1"/>
    </source>
</evidence>
<feature type="compositionally biased region" description="Low complexity" evidence="1">
    <location>
        <begin position="55"/>
        <end position="76"/>
    </location>
</feature>
<evidence type="ECO:0000256" key="1">
    <source>
        <dbReference type="SAM" id="MobiDB-lite"/>
    </source>
</evidence>
<name>A0A8H4IK55_9PEZI</name>
<feature type="region of interest" description="Disordered" evidence="1">
    <location>
        <begin position="312"/>
        <end position="343"/>
    </location>
</feature>
<comment type="caution">
    <text evidence="3">The sequence shown here is derived from an EMBL/GenBank/DDBJ whole genome shotgun (WGS) entry which is preliminary data.</text>
</comment>
<dbReference type="PANTHER" id="PTHR11538">
    <property type="entry name" value="PHENYLALANYL-TRNA SYNTHETASE"/>
    <property type="match status" value="1"/>
</dbReference>
<dbReference type="Proteomes" id="UP000572817">
    <property type="component" value="Unassembled WGS sequence"/>
</dbReference>
<dbReference type="GO" id="GO:0005737">
    <property type="term" value="C:cytoplasm"/>
    <property type="evidence" value="ECO:0007669"/>
    <property type="project" value="TreeGrafter"/>
</dbReference>
<proteinExistence type="predicted"/>